<dbReference type="AlphaFoldDB" id="Q0C6M1"/>
<gene>
    <name evidence="2" type="ordered locus">Pcar_3297</name>
</gene>
<reference evidence="3" key="1">
    <citation type="submission" date="2005-10" db="EMBL/GenBank/DDBJ databases">
        <title>Complete sequence of Pelobacter carbinolicus DSM 2380.</title>
        <authorList>
            <person name="Copeland A."/>
            <person name="Lucas S."/>
            <person name="Lapidus A."/>
            <person name="Barry K."/>
            <person name="Detter J.C."/>
            <person name="Glavina T."/>
            <person name="Hammon N."/>
            <person name="Israni S."/>
            <person name="Pitluck S."/>
            <person name="Chertkov O."/>
            <person name="Schmutz J."/>
            <person name="Larimer F."/>
            <person name="Land M."/>
            <person name="Kyrpides N."/>
            <person name="Ivanova N."/>
            <person name="Richardson P."/>
        </authorList>
    </citation>
    <scope>NUCLEOTIDE SEQUENCE [LARGE SCALE GENOMIC DNA]</scope>
    <source>
        <strain evidence="3">DSM 2380 / NBRC 103641 / GraBd1</strain>
    </source>
</reference>
<dbReference type="Proteomes" id="UP000002534">
    <property type="component" value="Chromosome"/>
</dbReference>
<evidence type="ECO:0000313" key="2">
    <source>
        <dbReference type="EMBL" id="ABI81916.1"/>
    </source>
</evidence>
<dbReference type="STRING" id="338963.Pcar_3297"/>
<evidence type="ECO:0000256" key="1">
    <source>
        <dbReference type="SAM" id="Phobius"/>
    </source>
</evidence>
<keyword evidence="1" id="KW-1133">Transmembrane helix</keyword>
<protein>
    <submittedName>
        <fullName evidence="2">Uncharacterized protein</fullName>
    </submittedName>
</protein>
<dbReference type="EMBL" id="CP000142">
    <property type="protein sequence ID" value="ABI81916.1"/>
    <property type="molecule type" value="Genomic_DNA"/>
</dbReference>
<keyword evidence="3" id="KW-1185">Reference proteome</keyword>
<keyword evidence="1" id="KW-0472">Membrane</keyword>
<feature type="transmembrane region" description="Helical" evidence="1">
    <location>
        <begin position="80"/>
        <end position="101"/>
    </location>
</feature>
<name>Q0C6M1_SYNC1</name>
<reference evidence="2 3" key="2">
    <citation type="journal article" date="2012" name="BMC Genomics">
        <title>The genome of Pelobacter carbinolicus reveals surprising metabolic capabilities and physiological features.</title>
        <authorList>
            <person name="Aklujkar M."/>
            <person name="Haveman S.A."/>
            <person name="Didonato R.Jr."/>
            <person name="Chertkov O."/>
            <person name="Han C.S."/>
            <person name="Land M.L."/>
            <person name="Brown P."/>
            <person name="Lovley D.R."/>
        </authorList>
    </citation>
    <scope>NUCLEOTIDE SEQUENCE [LARGE SCALE GENOMIC DNA]</scope>
    <source>
        <strain evidence="3">DSM 2380 / NBRC 103641 / GraBd1</strain>
    </source>
</reference>
<feature type="transmembrane region" description="Helical" evidence="1">
    <location>
        <begin position="113"/>
        <end position="138"/>
    </location>
</feature>
<dbReference type="RefSeq" id="WP_011341113.1">
    <property type="nucleotide sequence ID" value="NC_007498.2"/>
</dbReference>
<sequence length="151" mass="17215">MRAISVILGFALIFNYLFNLQHVLLALKLLPVEFYQYPQSRFSKHELMVYKLILGWAIPIAISTIFVLKAKIHKRLTINYGYILFSIAVATFILRMIILYLTTFIQGGGATFVTAYLVGYLAFPLKFMLVFGAVKLLITLKPLEHAQMPNP</sequence>
<keyword evidence="1" id="KW-0812">Transmembrane</keyword>
<dbReference type="HOGENOM" id="CLU_1729643_0_0_7"/>
<feature type="transmembrane region" description="Helical" evidence="1">
    <location>
        <begin position="50"/>
        <end position="68"/>
    </location>
</feature>
<dbReference type="KEGG" id="pca:Pcar_3297"/>
<evidence type="ECO:0000313" key="3">
    <source>
        <dbReference type="Proteomes" id="UP000002534"/>
    </source>
</evidence>
<proteinExistence type="predicted"/>
<accession>Q0C6M1</accession>
<organism evidence="2 3">
    <name type="scientific">Syntrophotalea carbinolica (strain DSM 2380 / NBRC 103641 / GraBd1)</name>
    <name type="common">Pelobacter carbinolicus</name>
    <dbReference type="NCBI Taxonomy" id="338963"/>
    <lineage>
        <taxon>Bacteria</taxon>
        <taxon>Pseudomonadati</taxon>
        <taxon>Thermodesulfobacteriota</taxon>
        <taxon>Desulfuromonadia</taxon>
        <taxon>Desulfuromonadales</taxon>
        <taxon>Syntrophotaleaceae</taxon>
        <taxon>Syntrophotalea</taxon>
    </lineage>
</organism>